<feature type="compositionally biased region" description="Pro residues" evidence="23">
    <location>
        <begin position="26"/>
        <end position="37"/>
    </location>
</feature>
<accession>A0A4R6K8H1</accession>
<evidence type="ECO:0000256" key="11">
    <source>
        <dbReference type="ARBA" id="ARBA00022777"/>
    </source>
</evidence>
<dbReference type="EMBL" id="SNWQ01000015">
    <property type="protein sequence ID" value="TDO44694.1"/>
    <property type="molecule type" value="Genomic_DNA"/>
</dbReference>
<dbReference type="GO" id="GO:0005886">
    <property type="term" value="C:plasma membrane"/>
    <property type="evidence" value="ECO:0007669"/>
    <property type="project" value="UniProtKB-SubCell"/>
</dbReference>
<dbReference type="Gene3D" id="1.10.287.130">
    <property type="match status" value="1"/>
</dbReference>
<name>A0A4R6K8H1_9ACTN</name>
<keyword evidence="8" id="KW-0808">Transferase</keyword>
<keyword evidence="17" id="KW-0902">Two-component regulatory system</keyword>
<gene>
    <name evidence="27" type="ORF">EV643_115196</name>
</gene>
<dbReference type="SUPFAM" id="SSF158472">
    <property type="entry name" value="HAMP domain-like"/>
    <property type="match status" value="1"/>
</dbReference>
<dbReference type="Pfam" id="PF00512">
    <property type="entry name" value="HisKA"/>
    <property type="match status" value="1"/>
</dbReference>
<dbReference type="SMART" id="SM00304">
    <property type="entry name" value="HAMP"/>
    <property type="match status" value="1"/>
</dbReference>
<dbReference type="InterPro" id="IPR003661">
    <property type="entry name" value="HisK_dim/P_dom"/>
</dbReference>
<feature type="domain" description="Histidine kinase" evidence="25">
    <location>
        <begin position="279"/>
        <end position="496"/>
    </location>
</feature>
<evidence type="ECO:0000256" key="16">
    <source>
        <dbReference type="ARBA" id="ARBA00022989"/>
    </source>
</evidence>
<evidence type="ECO:0000256" key="15">
    <source>
        <dbReference type="ARBA" id="ARBA00022912"/>
    </source>
</evidence>
<evidence type="ECO:0000256" key="10">
    <source>
        <dbReference type="ARBA" id="ARBA00022741"/>
    </source>
</evidence>
<evidence type="ECO:0000256" key="3">
    <source>
        <dbReference type="ARBA" id="ARBA00001946"/>
    </source>
</evidence>
<keyword evidence="24" id="KW-0472">Membrane</keyword>
<sequence length="496" mass="51891">MTTPPDAPPPRPSPAHPAPAHRAPAHPAPAHPAPAHPAPAARTSLSTRIVLVCTAVAGIAVLVAGVVAAGLARQSAQNVLQDSLAAQADVLASQVDERGLGSRAAGLGRAAEVVRGQDIVVVIHVPRRGIQPVDQRAAQAATTAGMTTITTGQTISTKTTVNGQDYLVEARGVGRNSGFALVAPVRMAAETQRLLVRNILFAVGTGLLVAALAGAVLGRLLSRPLRRTADVATAMRQGRRDLRVPVEGPAEVAEVAEAVNELATALQASEARQRDFLLSVSHELRTPLTAVHGFAESLADGVVIGTEAQHAGQVIQRESIRLERLVSDLLDLARLGADEFRLDLARVDLGETVRSCAEVWRVRCERQGVRFQLEEPAGPIWATTDARRIRQVLDGLAENALRVTPAGSRLTLTLGRPGPDLAMLQVRDGGPGLAPEDYQVAFERGVLNQKYRGRRPVGSGIGLALCHGLVSRLGGTLTAGPAPEGGAAFTIVLPAT</sequence>
<dbReference type="SMART" id="SM00388">
    <property type="entry name" value="HisKA"/>
    <property type="match status" value="1"/>
</dbReference>
<dbReference type="InterPro" id="IPR003594">
    <property type="entry name" value="HATPase_dom"/>
</dbReference>
<keyword evidence="19" id="KW-0843">Virulence</keyword>
<reference evidence="27 28" key="1">
    <citation type="submission" date="2019-03" db="EMBL/GenBank/DDBJ databases">
        <title>Genomic Encyclopedia of Type Strains, Phase III (KMG-III): the genomes of soil and plant-associated and newly described type strains.</title>
        <authorList>
            <person name="Whitman W."/>
        </authorList>
    </citation>
    <scope>NUCLEOTIDE SEQUENCE [LARGE SCALE GENOMIC DNA]</scope>
    <source>
        <strain evidence="27 28">VKM Ac-2527</strain>
    </source>
</reference>
<evidence type="ECO:0000256" key="22">
    <source>
        <dbReference type="ARBA" id="ARBA00041776"/>
    </source>
</evidence>
<keyword evidence="12" id="KW-0378">Hydrolase</keyword>
<keyword evidence="7" id="KW-0597">Phosphoprotein</keyword>
<dbReference type="CDD" id="cd00082">
    <property type="entry name" value="HisKA"/>
    <property type="match status" value="1"/>
</dbReference>
<keyword evidence="18" id="KW-0346">Stress response</keyword>
<keyword evidence="16 24" id="KW-1133">Transmembrane helix</keyword>
<dbReference type="InterPro" id="IPR004358">
    <property type="entry name" value="Sig_transdc_His_kin-like_C"/>
</dbReference>
<evidence type="ECO:0000256" key="5">
    <source>
        <dbReference type="ARBA" id="ARBA00012438"/>
    </source>
</evidence>
<evidence type="ECO:0000256" key="1">
    <source>
        <dbReference type="ARBA" id="ARBA00000085"/>
    </source>
</evidence>
<dbReference type="GO" id="GO:0004721">
    <property type="term" value="F:phosphoprotein phosphatase activity"/>
    <property type="evidence" value="ECO:0007669"/>
    <property type="project" value="UniProtKB-KW"/>
</dbReference>
<dbReference type="SMART" id="SM00387">
    <property type="entry name" value="HATPase_c"/>
    <property type="match status" value="1"/>
</dbReference>
<evidence type="ECO:0000256" key="19">
    <source>
        <dbReference type="ARBA" id="ARBA00023026"/>
    </source>
</evidence>
<feature type="compositionally biased region" description="Pro residues" evidence="23">
    <location>
        <begin position="1"/>
        <end position="17"/>
    </location>
</feature>
<comment type="cofactor">
    <cofactor evidence="3">
        <name>Mg(2+)</name>
        <dbReference type="ChEBI" id="CHEBI:18420"/>
    </cofactor>
</comment>
<evidence type="ECO:0000256" key="14">
    <source>
        <dbReference type="ARBA" id="ARBA00022842"/>
    </source>
</evidence>
<dbReference type="InterPro" id="IPR003660">
    <property type="entry name" value="HAMP_dom"/>
</dbReference>
<feature type="domain" description="HAMP" evidence="26">
    <location>
        <begin position="219"/>
        <end position="271"/>
    </location>
</feature>
<dbReference type="Pfam" id="PF00672">
    <property type="entry name" value="HAMP"/>
    <property type="match status" value="1"/>
</dbReference>
<dbReference type="InterPro" id="IPR005467">
    <property type="entry name" value="His_kinase_dom"/>
</dbReference>
<evidence type="ECO:0000256" key="7">
    <source>
        <dbReference type="ARBA" id="ARBA00022553"/>
    </source>
</evidence>
<dbReference type="Gene3D" id="6.10.340.10">
    <property type="match status" value="1"/>
</dbReference>
<dbReference type="OrthoDB" id="3190394at2"/>
<protein>
    <recommendedName>
        <fullName evidence="21">Signal transduction histidine-protein kinase/phosphatase MprB</fullName>
        <ecNumber evidence="5">2.7.13.3</ecNumber>
    </recommendedName>
    <alternativeName>
        <fullName evidence="22">Mycobacterial persistence regulator B</fullName>
    </alternativeName>
</protein>
<comment type="catalytic activity">
    <reaction evidence="1">
        <text>ATP + protein L-histidine = ADP + protein N-phospho-L-histidine.</text>
        <dbReference type="EC" id="2.7.13.3"/>
    </reaction>
</comment>
<evidence type="ECO:0000256" key="13">
    <source>
        <dbReference type="ARBA" id="ARBA00022840"/>
    </source>
</evidence>
<evidence type="ECO:0000256" key="21">
    <source>
        <dbReference type="ARBA" id="ARBA00040454"/>
    </source>
</evidence>
<dbReference type="InterPro" id="IPR050980">
    <property type="entry name" value="2C_sensor_his_kinase"/>
</dbReference>
<comment type="caution">
    <text evidence="27">The sequence shown here is derived from an EMBL/GenBank/DDBJ whole genome shotgun (WGS) entry which is preliminary data.</text>
</comment>
<organism evidence="27 28">
    <name type="scientific">Kribbella caucasensis</name>
    <dbReference type="NCBI Taxonomy" id="2512215"/>
    <lineage>
        <taxon>Bacteria</taxon>
        <taxon>Bacillati</taxon>
        <taxon>Actinomycetota</taxon>
        <taxon>Actinomycetes</taxon>
        <taxon>Propionibacteriales</taxon>
        <taxon>Kribbellaceae</taxon>
        <taxon>Kribbella</taxon>
    </lineage>
</organism>
<dbReference type="PROSITE" id="PS50109">
    <property type="entry name" value="HIS_KIN"/>
    <property type="match status" value="1"/>
</dbReference>
<keyword evidence="20" id="KW-0464">Manganese</keyword>
<evidence type="ECO:0000256" key="9">
    <source>
        <dbReference type="ARBA" id="ARBA00022692"/>
    </source>
</evidence>
<feature type="transmembrane region" description="Helical" evidence="24">
    <location>
        <begin position="194"/>
        <end position="217"/>
    </location>
</feature>
<keyword evidence="6" id="KW-1003">Cell membrane</keyword>
<dbReference type="SUPFAM" id="SSF55874">
    <property type="entry name" value="ATPase domain of HSP90 chaperone/DNA topoisomerase II/histidine kinase"/>
    <property type="match status" value="1"/>
</dbReference>
<keyword evidence="28" id="KW-1185">Reference proteome</keyword>
<dbReference type="GO" id="GO:0000155">
    <property type="term" value="F:phosphorelay sensor kinase activity"/>
    <property type="evidence" value="ECO:0007669"/>
    <property type="project" value="InterPro"/>
</dbReference>
<keyword evidence="11 27" id="KW-0418">Kinase</keyword>
<dbReference type="InterPro" id="IPR036890">
    <property type="entry name" value="HATPase_C_sf"/>
</dbReference>
<keyword evidence="13" id="KW-0067">ATP-binding</keyword>
<feature type="region of interest" description="Disordered" evidence="23">
    <location>
        <begin position="1"/>
        <end position="40"/>
    </location>
</feature>
<evidence type="ECO:0000256" key="18">
    <source>
        <dbReference type="ARBA" id="ARBA00023016"/>
    </source>
</evidence>
<dbReference type="InterPro" id="IPR036097">
    <property type="entry name" value="HisK_dim/P_sf"/>
</dbReference>
<comment type="subcellular location">
    <subcellularLocation>
        <location evidence="4">Cell membrane</location>
        <topology evidence="4">Multi-pass membrane protein</topology>
    </subcellularLocation>
</comment>
<dbReference type="AlphaFoldDB" id="A0A4R6K8H1"/>
<dbReference type="SUPFAM" id="SSF47384">
    <property type="entry name" value="Homodimeric domain of signal transducing histidine kinase"/>
    <property type="match status" value="1"/>
</dbReference>
<evidence type="ECO:0000256" key="8">
    <source>
        <dbReference type="ARBA" id="ARBA00022679"/>
    </source>
</evidence>
<dbReference type="Gene3D" id="3.30.565.10">
    <property type="entry name" value="Histidine kinase-like ATPase, C-terminal domain"/>
    <property type="match status" value="1"/>
</dbReference>
<keyword evidence="14" id="KW-0460">Magnesium</keyword>
<evidence type="ECO:0000256" key="23">
    <source>
        <dbReference type="SAM" id="MobiDB-lite"/>
    </source>
</evidence>
<evidence type="ECO:0000256" key="17">
    <source>
        <dbReference type="ARBA" id="ARBA00023012"/>
    </source>
</evidence>
<evidence type="ECO:0000313" key="27">
    <source>
        <dbReference type="EMBL" id="TDO44694.1"/>
    </source>
</evidence>
<keyword evidence="15" id="KW-0904">Protein phosphatase</keyword>
<dbReference type="GO" id="GO:0005524">
    <property type="term" value="F:ATP binding"/>
    <property type="evidence" value="ECO:0007669"/>
    <property type="project" value="UniProtKB-KW"/>
</dbReference>
<evidence type="ECO:0000259" key="25">
    <source>
        <dbReference type="PROSITE" id="PS50109"/>
    </source>
</evidence>
<evidence type="ECO:0000256" key="2">
    <source>
        <dbReference type="ARBA" id="ARBA00001936"/>
    </source>
</evidence>
<evidence type="ECO:0000259" key="26">
    <source>
        <dbReference type="PROSITE" id="PS50885"/>
    </source>
</evidence>
<dbReference type="Pfam" id="PF02518">
    <property type="entry name" value="HATPase_c"/>
    <property type="match status" value="1"/>
</dbReference>
<dbReference type="CDD" id="cd00075">
    <property type="entry name" value="HATPase"/>
    <property type="match status" value="1"/>
</dbReference>
<evidence type="ECO:0000256" key="12">
    <source>
        <dbReference type="ARBA" id="ARBA00022801"/>
    </source>
</evidence>
<keyword evidence="10" id="KW-0547">Nucleotide-binding</keyword>
<dbReference type="PANTHER" id="PTHR44936:SF9">
    <property type="entry name" value="SENSOR PROTEIN CREC"/>
    <property type="match status" value="1"/>
</dbReference>
<evidence type="ECO:0000256" key="20">
    <source>
        <dbReference type="ARBA" id="ARBA00023211"/>
    </source>
</evidence>
<keyword evidence="9 24" id="KW-0812">Transmembrane</keyword>
<evidence type="ECO:0000256" key="24">
    <source>
        <dbReference type="SAM" id="Phobius"/>
    </source>
</evidence>
<dbReference type="Proteomes" id="UP000295388">
    <property type="component" value="Unassembled WGS sequence"/>
</dbReference>
<proteinExistence type="predicted"/>
<dbReference type="FunFam" id="1.10.287.130:FF:000001">
    <property type="entry name" value="Two-component sensor histidine kinase"/>
    <property type="match status" value="1"/>
</dbReference>
<dbReference type="EC" id="2.7.13.3" evidence="5"/>
<dbReference type="PROSITE" id="PS50885">
    <property type="entry name" value="HAMP"/>
    <property type="match status" value="1"/>
</dbReference>
<evidence type="ECO:0000256" key="4">
    <source>
        <dbReference type="ARBA" id="ARBA00004651"/>
    </source>
</evidence>
<evidence type="ECO:0000313" key="28">
    <source>
        <dbReference type="Proteomes" id="UP000295388"/>
    </source>
</evidence>
<feature type="transmembrane region" description="Helical" evidence="24">
    <location>
        <begin position="49"/>
        <end position="72"/>
    </location>
</feature>
<dbReference type="PRINTS" id="PR00344">
    <property type="entry name" value="BCTRLSENSOR"/>
</dbReference>
<evidence type="ECO:0000256" key="6">
    <source>
        <dbReference type="ARBA" id="ARBA00022475"/>
    </source>
</evidence>
<dbReference type="PANTHER" id="PTHR44936">
    <property type="entry name" value="SENSOR PROTEIN CREC"/>
    <property type="match status" value="1"/>
</dbReference>
<comment type="cofactor">
    <cofactor evidence="2">
        <name>Mn(2+)</name>
        <dbReference type="ChEBI" id="CHEBI:29035"/>
    </cofactor>
</comment>